<accession>A0A385DY81</accession>
<keyword evidence="2" id="KW-1185">Reference proteome</keyword>
<name>A0A385DY81_9CAUD</name>
<proteinExistence type="predicted"/>
<protein>
    <submittedName>
        <fullName evidence="1">Uncharacterized protein</fullName>
    </submittedName>
</protein>
<evidence type="ECO:0000313" key="1">
    <source>
        <dbReference type="EMBL" id="AXQ64391.1"/>
    </source>
</evidence>
<dbReference type="KEGG" id="vg:70080394"/>
<dbReference type="EMBL" id="MH651182">
    <property type="protein sequence ID" value="AXQ64391.1"/>
    <property type="molecule type" value="Genomic_DNA"/>
</dbReference>
<dbReference type="Proteomes" id="UP000261731">
    <property type="component" value="Segment"/>
</dbReference>
<sequence length="123" mass="13534">MKLRIYPTPNPALAQVLLSPRMRTEMSQLAAKARGLYMGKAPKRTGKLASSAKHGTRVSNKFEYPRWTGFVQVGADYSVWNEMGAGPRRPGGKLPRATGKKPFFGSFKGSFTFEKVVDGLKAI</sequence>
<dbReference type="GeneID" id="70080394"/>
<organism evidence="1 2">
    <name type="scientific">Gordonia phage Neville</name>
    <dbReference type="NCBI Taxonomy" id="2301693"/>
    <lineage>
        <taxon>Viruses</taxon>
        <taxon>Duplodnaviria</taxon>
        <taxon>Heunggongvirae</taxon>
        <taxon>Uroviricota</taxon>
        <taxon>Caudoviricetes</taxon>
        <taxon>Deeyouvirinae</taxon>
        <taxon>Nevillevirus</taxon>
        <taxon>Nevillevirus neville</taxon>
    </lineage>
</organism>
<reference evidence="1 2" key="1">
    <citation type="submission" date="2018-07" db="EMBL/GenBank/DDBJ databases">
        <authorList>
            <person name="Bragdon E."/>
            <person name="Orellana H."/>
            <person name="Sterchele H."/>
            <person name="Molloy S.D."/>
            <person name="Garlena R.A."/>
            <person name="Russell D.A."/>
            <person name="Pope W.H."/>
            <person name="Jacobs-Sera D."/>
            <person name="Hatfull G.F."/>
        </authorList>
    </citation>
    <scope>NUCLEOTIDE SEQUENCE [LARGE SCALE GENOMIC DNA]</scope>
</reference>
<dbReference type="RefSeq" id="YP_010245875.1">
    <property type="nucleotide sequence ID" value="NC_060131.1"/>
</dbReference>
<gene>
    <name evidence="1" type="primary">19</name>
    <name evidence="1" type="ORF">SEA_NEVILLE_19</name>
</gene>
<evidence type="ECO:0000313" key="2">
    <source>
        <dbReference type="Proteomes" id="UP000261731"/>
    </source>
</evidence>